<dbReference type="AlphaFoldDB" id="A0A2K4MML6"/>
<dbReference type="Proteomes" id="UP000236416">
    <property type="component" value="Unassembled WGS sequence"/>
</dbReference>
<protein>
    <submittedName>
        <fullName evidence="1">Uncharacterized protein</fullName>
    </submittedName>
</protein>
<name>A0A2K4MML6_9NEIS</name>
<dbReference type="EMBL" id="PPTF01000060">
    <property type="protein sequence ID" value="POA98272.1"/>
    <property type="molecule type" value="Genomic_DNA"/>
</dbReference>
<comment type="caution">
    <text evidence="1">The sequence shown here is derived from an EMBL/GenBank/DDBJ whole genome shotgun (WGS) entry which is preliminary data.</text>
</comment>
<gene>
    <name evidence="1" type="ORF">C2134_12545</name>
</gene>
<sequence>MAGRKLPDDVIGLGGEPESIFSMRCKKVGSRFTITSAGACGNCGQTLGCGKLLLAQAESSAQPSNGAIQILFPIL</sequence>
<organism evidence="1 2">
    <name type="scientific">Chromobacterium sinusclupearum</name>
    <dbReference type="NCBI Taxonomy" id="2077146"/>
    <lineage>
        <taxon>Bacteria</taxon>
        <taxon>Pseudomonadati</taxon>
        <taxon>Pseudomonadota</taxon>
        <taxon>Betaproteobacteria</taxon>
        <taxon>Neisseriales</taxon>
        <taxon>Chromobacteriaceae</taxon>
        <taxon>Chromobacterium</taxon>
    </lineage>
</organism>
<accession>A0A2K4MML6</accession>
<evidence type="ECO:0000313" key="2">
    <source>
        <dbReference type="Proteomes" id="UP000236416"/>
    </source>
</evidence>
<reference evidence="1 2" key="1">
    <citation type="submission" date="2018-01" db="EMBL/GenBank/DDBJ databases">
        <title>Genomic Sequence of Chromobacterium MWU13-2610 from wild cranberry bogs within the Cape Cod National Seashore.</title>
        <authorList>
            <person name="O'Hara-Hanley K."/>
            <person name="Soby S."/>
            <person name="Harrison A."/>
        </authorList>
    </citation>
    <scope>NUCLEOTIDE SEQUENCE [LARGE SCALE GENOMIC DNA]</scope>
    <source>
        <strain evidence="1 2">MWU13-2610</strain>
    </source>
</reference>
<keyword evidence="2" id="KW-1185">Reference proteome</keyword>
<evidence type="ECO:0000313" key="1">
    <source>
        <dbReference type="EMBL" id="POA98272.1"/>
    </source>
</evidence>
<proteinExistence type="predicted"/>